<dbReference type="InterPro" id="IPR011990">
    <property type="entry name" value="TPR-like_helical_dom_sf"/>
</dbReference>
<feature type="region of interest" description="Disordered" evidence="1">
    <location>
        <begin position="282"/>
        <end position="310"/>
    </location>
</feature>
<feature type="compositionally biased region" description="Polar residues" evidence="1">
    <location>
        <begin position="286"/>
        <end position="298"/>
    </location>
</feature>
<organism evidence="2 3">
    <name type="scientific">Coniosporium apollinis (strain CBS 100218)</name>
    <name type="common">Rock-inhabiting black yeast</name>
    <dbReference type="NCBI Taxonomy" id="1168221"/>
    <lineage>
        <taxon>Eukaryota</taxon>
        <taxon>Fungi</taxon>
        <taxon>Dikarya</taxon>
        <taxon>Ascomycota</taxon>
        <taxon>Pezizomycotina</taxon>
        <taxon>Dothideomycetes</taxon>
        <taxon>Dothideomycetes incertae sedis</taxon>
        <taxon>Coniosporium</taxon>
    </lineage>
</organism>
<protein>
    <submittedName>
        <fullName evidence="2">Uncharacterized protein</fullName>
    </submittedName>
</protein>
<accession>R7Z693</accession>
<dbReference type="OrthoDB" id="5328412at2759"/>
<dbReference type="eggNOG" id="ENOG502RZIA">
    <property type="taxonomic scope" value="Eukaryota"/>
</dbReference>
<keyword evidence="3" id="KW-1185">Reference proteome</keyword>
<evidence type="ECO:0000313" key="2">
    <source>
        <dbReference type="EMBL" id="EON69539.1"/>
    </source>
</evidence>
<feature type="region of interest" description="Disordered" evidence="1">
    <location>
        <begin position="1"/>
        <end position="39"/>
    </location>
</feature>
<name>R7Z693_CONA1</name>
<dbReference type="RefSeq" id="XP_007784856.1">
    <property type="nucleotide sequence ID" value="XM_007786666.1"/>
</dbReference>
<feature type="region of interest" description="Disordered" evidence="1">
    <location>
        <begin position="182"/>
        <end position="210"/>
    </location>
</feature>
<evidence type="ECO:0000313" key="3">
    <source>
        <dbReference type="Proteomes" id="UP000016924"/>
    </source>
</evidence>
<dbReference type="HOGENOM" id="CLU_026017_0_0_1"/>
<dbReference type="SUPFAM" id="SSF48452">
    <property type="entry name" value="TPR-like"/>
    <property type="match status" value="1"/>
</dbReference>
<evidence type="ECO:0000256" key="1">
    <source>
        <dbReference type="SAM" id="MobiDB-lite"/>
    </source>
</evidence>
<proteinExistence type="predicted"/>
<sequence length="552" mass="59747">MPRQKQPGKADKHAKRKPSAPETEDEFLETADELEKSGGKWRAGDAAKAMRFFQRAIDTYGTGLQQYPRSFDLAYNKALLQYQMTQDHRIASQLGDPINLLRETLESHRYARQLNEENADILFNTAQVLTSLAEARAEDVEDAESRSDAVRLLQEAVELFSACLTRQEMEYSEQQAAAVEAASTATDTDAEDVRDTTDTVETSPDSPEAEQWATVVEPVTPGTLLETALAQLSALSTLVSLTTSSTVSALGFIRELASPLLVTKIPSYLSLISTDCPNPIMKEEPSSASARSISVTEPNPQPVADATQEPPPHVTAALAISAYTAAIADAEYRAGLTTADDYGARLTNAYEPLLSEDRYQAAPSKPFTAVLGAYADALSDLASSLAGLDRAKHKPNQKPSQHAALRWQALTRAQELLTAASKQETANAEKARIYLARGDVGLGRFQLASLPDAAASLVKSREVLLKNAGVYYRGAAGLARQSFDTETVMEATVKEAVAQVQAALFRNDAVAQSSAIWEKLLSGTGRKQVLDVVREMQEDGLIAEELVKQLVG</sequence>
<gene>
    <name evidence="2" type="ORF">W97_08799</name>
</gene>
<dbReference type="Gene3D" id="1.25.40.10">
    <property type="entry name" value="Tetratricopeptide repeat domain"/>
    <property type="match status" value="1"/>
</dbReference>
<dbReference type="AlphaFoldDB" id="R7Z693"/>
<feature type="compositionally biased region" description="Acidic residues" evidence="1">
    <location>
        <begin position="22"/>
        <end position="32"/>
    </location>
</feature>
<reference evidence="3" key="1">
    <citation type="submission" date="2012-06" db="EMBL/GenBank/DDBJ databases">
        <title>The genome sequence of Coniosporium apollinis CBS 100218.</title>
        <authorList>
            <consortium name="The Broad Institute Genome Sequencing Platform"/>
            <person name="Cuomo C."/>
            <person name="Gorbushina A."/>
            <person name="Noack S."/>
            <person name="Walker B."/>
            <person name="Young S.K."/>
            <person name="Zeng Q."/>
            <person name="Gargeya S."/>
            <person name="Fitzgerald M."/>
            <person name="Haas B."/>
            <person name="Abouelleil A."/>
            <person name="Alvarado L."/>
            <person name="Arachchi H.M."/>
            <person name="Berlin A.M."/>
            <person name="Chapman S.B."/>
            <person name="Goldberg J."/>
            <person name="Griggs A."/>
            <person name="Gujja S."/>
            <person name="Hansen M."/>
            <person name="Howarth C."/>
            <person name="Imamovic A."/>
            <person name="Larimer J."/>
            <person name="McCowan C."/>
            <person name="Montmayeur A."/>
            <person name="Murphy C."/>
            <person name="Neiman D."/>
            <person name="Pearson M."/>
            <person name="Priest M."/>
            <person name="Roberts A."/>
            <person name="Saif S."/>
            <person name="Shea T."/>
            <person name="Sisk P."/>
            <person name="Sykes S."/>
            <person name="Wortman J."/>
            <person name="Nusbaum C."/>
            <person name="Birren B."/>
        </authorList>
    </citation>
    <scope>NUCLEOTIDE SEQUENCE [LARGE SCALE GENOMIC DNA]</scope>
    <source>
        <strain evidence="3">CBS 100218</strain>
    </source>
</reference>
<dbReference type="EMBL" id="JH767617">
    <property type="protein sequence ID" value="EON69539.1"/>
    <property type="molecule type" value="Genomic_DNA"/>
</dbReference>
<dbReference type="OMA" id="MRFFMRA"/>
<dbReference type="GeneID" id="19906110"/>
<dbReference type="Proteomes" id="UP000016924">
    <property type="component" value="Unassembled WGS sequence"/>
</dbReference>